<dbReference type="SUPFAM" id="SSF142906">
    <property type="entry name" value="YjbR-like"/>
    <property type="match status" value="1"/>
</dbReference>
<dbReference type="Pfam" id="PF04237">
    <property type="entry name" value="YjbR"/>
    <property type="match status" value="1"/>
</dbReference>
<accession>A0A841EHM8</accession>
<dbReference type="Proteomes" id="UP000578077">
    <property type="component" value="Unassembled WGS sequence"/>
</dbReference>
<reference evidence="1 2" key="1">
    <citation type="submission" date="2020-08" db="EMBL/GenBank/DDBJ databases">
        <title>Sequencing the genomes of 1000 actinobacteria strains.</title>
        <authorList>
            <person name="Klenk H.-P."/>
        </authorList>
    </citation>
    <scope>NUCLEOTIDE SEQUENCE [LARGE SCALE GENOMIC DNA]</scope>
    <source>
        <strain evidence="1 2">DSM 44593</strain>
    </source>
</reference>
<name>A0A841EHM8_9ACTN</name>
<dbReference type="AlphaFoldDB" id="A0A841EHM8"/>
<dbReference type="RefSeq" id="WP_184639781.1">
    <property type="nucleotide sequence ID" value="NZ_BAABKT010000017.1"/>
</dbReference>
<proteinExistence type="predicted"/>
<protein>
    <recommendedName>
        <fullName evidence="3">MmcQ/YjbR family DNA-binding protein</fullName>
    </recommendedName>
</protein>
<evidence type="ECO:0008006" key="3">
    <source>
        <dbReference type="Google" id="ProtNLM"/>
    </source>
</evidence>
<comment type="caution">
    <text evidence="1">The sequence shown here is derived from an EMBL/GenBank/DDBJ whole genome shotgun (WGS) entry which is preliminary data.</text>
</comment>
<dbReference type="InterPro" id="IPR038056">
    <property type="entry name" value="YjbR-like_sf"/>
</dbReference>
<dbReference type="InterPro" id="IPR058532">
    <property type="entry name" value="YjbR/MT2646/Rv2570-like"/>
</dbReference>
<evidence type="ECO:0000313" key="1">
    <source>
        <dbReference type="EMBL" id="MBB6000879.1"/>
    </source>
</evidence>
<gene>
    <name evidence="1" type="ORF">HNR25_004708</name>
</gene>
<sequence length="113" mass="12484">MADWDEALAIGRALAEVEESTSYNTPALKVRGRLFARLRTEAEGALMVVCEPDEKEALLASGDPAFLTTEHYDGYGAVLVDLERVDSVELAELLTEAWRITAPARLRREFDAS</sequence>
<evidence type="ECO:0000313" key="2">
    <source>
        <dbReference type="Proteomes" id="UP000578077"/>
    </source>
</evidence>
<keyword evidence="2" id="KW-1185">Reference proteome</keyword>
<organism evidence="1 2">
    <name type="scientific">Streptomonospora salina</name>
    <dbReference type="NCBI Taxonomy" id="104205"/>
    <lineage>
        <taxon>Bacteria</taxon>
        <taxon>Bacillati</taxon>
        <taxon>Actinomycetota</taxon>
        <taxon>Actinomycetes</taxon>
        <taxon>Streptosporangiales</taxon>
        <taxon>Nocardiopsidaceae</taxon>
        <taxon>Streptomonospora</taxon>
    </lineage>
</organism>
<dbReference type="Gene3D" id="3.90.1150.30">
    <property type="match status" value="1"/>
</dbReference>
<dbReference type="EMBL" id="JACHLY010000002">
    <property type="protein sequence ID" value="MBB6000879.1"/>
    <property type="molecule type" value="Genomic_DNA"/>
</dbReference>